<name>A0A1M5MG00_9RHOB</name>
<evidence type="ECO:0000256" key="1">
    <source>
        <dbReference type="SAM" id="Phobius"/>
    </source>
</evidence>
<organism evidence="2 3">
    <name type="scientific">Marivita hallyeonensis</name>
    <dbReference type="NCBI Taxonomy" id="996342"/>
    <lineage>
        <taxon>Bacteria</taxon>
        <taxon>Pseudomonadati</taxon>
        <taxon>Pseudomonadota</taxon>
        <taxon>Alphaproteobacteria</taxon>
        <taxon>Rhodobacterales</taxon>
        <taxon>Roseobacteraceae</taxon>
        <taxon>Marivita</taxon>
    </lineage>
</organism>
<dbReference type="Proteomes" id="UP000184221">
    <property type="component" value="Unassembled WGS sequence"/>
</dbReference>
<keyword evidence="1" id="KW-0812">Transmembrane</keyword>
<feature type="transmembrane region" description="Helical" evidence="1">
    <location>
        <begin position="46"/>
        <end position="64"/>
    </location>
</feature>
<proteinExistence type="predicted"/>
<reference evidence="2 3" key="1">
    <citation type="submission" date="2016-11" db="EMBL/GenBank/DDBJ databases">
        <authorList>
            <person name="Jaros S."/>
            <person name="Januszkiewicz K."/>
            <person name="Wedrychowicz H."/>
        </authorList>
    </citation>
    <scope>NUCLEOTIDE SEQUENCE [LARGE SCALE GENOMIC DNA]</scope>
    <source>
        <strain evidence="2 3">DSM 29431</strain>
    </source>
</reference>
<gene>
    <name evidence="2" type="ORF">SAMN05443551_0494</name>
</gene>
<evidence type="ECO:0000313" key="2">
    <source>
        <dbReference type="EMBL" id="SHG75799.1"/>
    </source>
</evidence>
<dbReference type="STRING" id="996342.SAMN05443551_0494"/>
<dbReference type="AlphaFoldDB" id="A0A1M5MG00"/>
<accession>A0A1M5MG00</accession>
<protein>
    <submittedName>
        <fullName evidence="2">Uncharacterized protein</fullName>
    </submittedName>
</protein>
<evidence type="ECO:0000313" key="3">
    <source>
        <dbReference type="Proteomes" id="UP000184221"/>
    </source>
</evidence>
<sequence length="65" mass="7130">MVLTFFTSMILVISVLLVLSNLGTVADDTAKAMRGAIQRMRFHRGLASIVAFAILWLTIFGLGFL</sequence>
<dbReference type="EMBL" id="FQXC01000001">
    <property type="protein sequence ID" value="SHG75799.1"/>
    <property type="molecule type" value="Genomic_DNA"/>
</dbReference>
<keyword evidence="1" id="KW-1133">Transmembrane helix</keyword>
<keyword evidence="3" id="KW-1185">Reference proteome</keyword>
<keyword evidence="1" id="KW-0472">Membrane</keyword>
<feature type="transmembrane region" description="Helical" evidence="1">
    <location>
        <begin position="6"/>
        <end position="25"/>
    </location>
</feature>